<dbReference type="KEGG" id="bmu:Bmul_4838"/>
<keyword evidence="1" id="KW-0378">Hydrolase</keyword>
<dbReference type="EMBL" id="AP009386">
    <property type="protein sequence ID" value="BAG45550.1"/>
    <property type="molecule type" value="Genomic_DNA"/>
</dbReference>
<sequence length="228" mass="25051">MTNPFRQHFQRTVAAKAARGTPASVGGLRDDSAYTLMLAQLDEHRRALKAVESLERKADLKRQFLPAYDAWVAGVLDGAAGAPDDVLMTIMVWRVDVGDFRGALKIGAYALRHDLPLPDQYKRSTPCLLVEEFAEAALRAHRAGEPIQVEPLLDIEQLTALADMPDEVRAKLHKAIGYGLAASHPANALDHLRRALQLFANVGVKKDIERLERELKNFASGGQRGPDG</sequence>
<evidence type="ECO:0000313" key="1">
    <source>
        <dbReference type="EMBL" id="BAG45550.1"/>
    </source>
</evidence>
<keyword evidence="1" id="KW-0540">Nuclease</keyword>
<dbReference type="GO" id="GO:0004519">
    <property type="term" value="F:endonuclease activity"/>
    <property type="evidence" value="ECO:0007669"/>
    <property type="project" value="UniProtKB-KW"/>
</dbReference>
<protein>
    <submittedName>
        <fullName evidence="1">Endonuclease subunit of bacteriophage terminase</fullName>
    </submittedName>
</protein>
<dbReference type="Proteomes" id="UP000008815">
    <property type="component" value="Chromosome 2"/>
</dbReference>
<dbReference type="HOGENOM" id="CLU_076316_1_0_4"/>
<keyword evidence="1" id="KW-0255">Endonuclease</keyword>
<dbReference type="STRING" id="395019.BMULJ_03678"/>
<proteinExistence type="predicted"/>
<reference evidence="1 2" key="1">
    <citation type="submission" date="2007-04" db="EMBL/GenBank/DDBJ databases">
        <title>Complete genome sequence of Burkholderia multivorans ATCC 17616.</title>
        <authorList>
            <person name="Ohtsubo Y."/>
            <person name="Yamashita A."/>
            <person name="Kurokawa K."/>
            <person name="Takami H."/>
            <person name="Yuhara S."/>
            <person name="Nishiyama E."/>
            <person name="Endo R."/>
            <person name="Miyazaki R."/>
            <person name="Ono A."/>
            <person name="Yano K."/>
            <person name="Ito M."/>
            <person name="Sota M."/>
            <person name="Yuji N."/>
            <person name="Hattori M."/>
            <person name="Tsuda M."/>
        </authorList>
    </citation>
    <scope>NUCLEOTIDE SEQUENCE [LARGE SCALE GENOMIC DNA]</scope>
    <source>
        <strain evidence="2">ATCC 17616 / 249</strain>
    </source>
</reference>
<dbReference type="KEGG" id="bmj:BMULJ_03678"/>
<organism evidence="1 2">
    <name type="scientific">Burkholderia multivorans (strain ATCC 17616 / 249)</name>
    <dbReference type="NCBI Taxonomy" id="395019"/>
    <lineage>
        <taxon>Bacteria</taxon>
        <taxon>Pseudomonadati</taxon>
        <taxon>Pseudomonadota</taxon>
        <taxon>Betaproteobacteria</taxon>
        <taxon>Burkholderiales</taxon>
        <taxon>Burkholderiaceae</taxon>
        <taxon>Burkholderia</taxon>
        <taxon>Burkholderia cepacia complex</taxon>
    </lineage>
</organism>
<dbReference type="RefSeq" id="WP_012217415.1">
    <property type="nucleotide sequence ID" value="NC_010086.1"/>
</dbReference>
<keyword evidence="2" id="KW-1185">Reference proteome</keyword>
<dbReference type="eggNOG" id="ENOG5030DH1">
    <property type="taxonomic scope" value="Bacteria"/>
</dbReference>
<accession>A0A0H3KTQ1</accession>
<gene>
    <name evidence="1" type="ordered locus">BMULJ_03678</name>
</gene>
<dbReference type="InterPro" id="IPR010270">
    <property type="entry name" value="Phage_P2_GpM"/>
</dbReference>
<dbReference type="AlphaFoldDB" id="A0A0H3KTQ1"/>
<dbReference type="Pfam" id="PF05944">
    <property type="entry name" value="Phage_term_smal"/>
    <property type="match status" value="1"/>
</dbReference>
<evidence type="ECO:0000313" key="2">
    <source>
        <dbReference type="Proteomes" id="UP000008815"/>
    </source>
</evidence>
<dbReference type="GO" id="GO:0003677">
    <property type="term" value="F:DNA binding"/>
    <property type="evidence" value="ECO:0007669"/>
    <property type="project" value="InterPro"/>
</dbReference>
<name>A0A0H3KTQ1_BURM1</name>